<gene>
    <name evidence="2" type="ORF">Q4535_16815</name>
    <name evidence="1" type="ORF">QLT01_08870</name>
</gene>
<sequence length="81" mass="9261">MDEKANAVLSCPVCNCLSMDYQYHERSDDYLVHCGECAEFIGTWSLLQRELAVQKARIALLSPELASQSLYRRVRSMPVIH</sequence>
<dbReference type="AlphaFoldDB" id="A0AAP4U1R6"/>
<accession>A0AAP4U1R6</accession>
<evidence type="ECO:0000313" key="4">
    <source>
        <dbReference type="Proteomes" id="UP001229025"/>
    </source>
</evidence>
<evidence type="ECO:0000313" key="2">
    <source>
        <dbReference type="EMBL" id="MDO6673769.1"/>
    </source>
</evidence>
<evidence type="ECO:0000313" key="1">
    <source>
        <dbReference type="EMBL" id="MDI5884463.1"/>
    </source>
</evidence>
<evidence type="ECO:0000313" key="3">
    <source>
        <dbReference type="Proteomes" id="UP001170481"/>
    </source>
</evidence>
<keyword evidence="4" id="KW-1185">Reference proteome</keyword>
<dbReference type="EMBL" id="JASCSA010000006">
    <property type="protein sequence ID" value="MDI5884463.1"/>
    <property type="molecule type" value="Genomic_DNA"/>
</dbReference>
<dbReference type="EMBL" id="JAUORK010000032">
    <property type="protein sequence ID" value="MDO6673769.1"/>
    <property type="molecule type" value="Genomic_DNA"/>
</dbReference>
<dbReference type="Proteomes" id="UP001229025">
    <property type="component" value="Unassembled WGS sequence"/>
</dbReference>
<organism evidence="2 3">
    <name type="scientific">Cobetia amphilecti</name>
    <dbReference type="NCBI Taxonomy" id="1055104"/>
    <lineage>
        <taxon>Bacteria</taxon>
        <taxon>Pseudomonadati</taxon>
        <taxon>Pseudomonadota</taxon>
        <taxon>Gammaproteobacteria</taxon>
        <taxon>Oceanospirillales</taxon>
        <taxon>Halomonadaceae</taxon>
        <taxon>Cobetia</taxon>
    </lineage>
</organism>
<name>A0AAP4U1R6_9GAMM</name>
<reference evidence="1" key="1">
    <citation type="submission" date="2023-04" db="EMBL/GenBank/DDBJ databases">
        <authorList>
            <person name="Otstavnykh N."/>
            <person name="Seitkalieva A."/>
            <person name="Bystritskaya E."/>
        </authorList>
    </citation>
    <scope>NUCLEOTIDE SEQUENCE</scope>
    <source>
        <strain evidence="1">NRIC 0815</strain>
    </source>
</reference>
<comment type="caution">
    <text evidence="2">The sequence shown here is derived from an EMBL/GenBank/DDBJ whole genome shotgun (WGS) entry which is preliminary data.</text>
</comment>
<dbReference type="RefSeq" id="WP_043333917.1">
    <property type="nucleotide sequence ID" value="NZ_CANLSP010000001.1"/>
</dbReference>
<dbReference type="GeneID" id="97326895"/>
<reference evidence="4" key="3">
    <citation type="submission" date="2023-07" db="EMBL/GenBank/DDBJ databases">
        <title>Genome-based characterization of strain KMM 296 and proposal for reclassification of Cobetia litoralis and Cobetia pacifica, and emended description of the species Cobetia amphilecti and Cobetia marina.</title>
        <authorList>
            <person name="Balabanova L."/>
            <person name="Nedashkovskaya O."/>
        </authorList>
    </citation>
    <scope>NUCLEOTIDE SEQUENCE [LARGE SCALE GENOMIC DNA]</scope>
    <source>
        <strain evidence="4">NRIC 0815</strain>
    </source>
</reference>
<protein>
    <submittedName>
        <fullName evidence="2">Uncharacterized protein</fullName>
    </submittedName>
</protein>
<proteinExistence type="predicted"/>
<reference evidence="1" key="4">
    <citation type="submission" date="2024-05" db="EMBL/GenBank/DDBJ databases">
        <title>Genome-based characterization of strain KMM 296 and proposal for reclassification of Cobetia litoralis and Cobetia pacifica, and emended description of the species Cobetia amphilecti and Cobetia marina.</title>
        <authorList>
            <person name="Balabanova L."/>
            <person name="Nedashkovskaya O."/>
        </authorList>
    </citation>
    <scope>NUCLEOTIDE SEQUENCE</scope>
    <source>
        <strain evidence="1">NRIC 0815</strain>
    </source>
</reference>
<reference evidence="2" key="2">
    <citation type="submission" date="2023-07" db="EMBL/GenBank/DDBJ databases">
        <title>Genome content predicts the carbon catabolic preferences of heterotrophic bacteria.</title>
        <authorList>
            <person name="Gralka M."/>
        </authorList>
    </citation>
    <scope>NUCLEOTIDE SEQUENCE</scope>
    <source>
        <strain evidence="2">C2R13</strain>
    </source>
</reference>
<dbReference type="Proteomes" id="UP001170481">
    <property type="component" value="Unassembled WGS sequence"/>
</dbReference>